<dbReference type="OrthoDB" id="2594539at2"/>
<gene>
    <name evidence="1" type="ORF">SAMN04489747_2604</name>
</gene>
<dbReference type="RefSeq" id="WP_157677122.1">
    <property type="nucleotide sequence ID" value="NZ_LT629688.1"/>
</dbReference>
<dbReference type="STRING" id="675864.SAMN04489747_2604"/>
<proteinExistence type="predicted"/>
<dbReference type="Proteomes" id="UP000198546">
    <property type="component" value="Chromosome i"/>
</dbReference>
<dbReference type="EMBL" id="LT629688">
    <property type="protein sequence ID" value="SDE13722.1"/>
    <property type="molecule type" value="Genomic_DNA"/>
</dbReference>
<keyword evidence="2" id="KW-1185">Reference proteome</keyword>
<name>A0A1G7AG19_9ACTN</name>
<dbReference type="AlphaFoldDB" id="A0A1G7AG19"/>
<reference evidence="1 2" key="1">
    <citation type="submission" date="2016-10" db="EMBL/GenBank/DDBJ databases">
        <authorList>
            <person name="de Groot N.N."/>
        </authorList>
    </citation>
    <scope>NUCLEOTIDE SEQUENCE [LARGE SCALE GENOMIC DNA]</scope>
    <source>
        <strain evidence="1 2">MON 2.2</strain>
    </source>
</reference>
<protein>
    <submittedName>
        <fullName evidence="1">Transcriptional regulator, AbiEi antitoxin, Type IV TA system</fullName>
    </submittedName>
</protein>
<dbReference type="Gene3D" id="3.40.960.10">
    <property type="entry name" value="VSR Endonuclease"/>
    <property type="match status" value="1"/>
</dbReference>
<organism evidence="1 2">
    <name type="scientific">Auraticoccus monumenti</name>
    <dbReference type="NCBI Taxonomy" id="675864"/>
    <lineage>
        <taxon>Bacteria</taxon>
        <taxon>Bacillati</taxon>
        <taxon>Actinomycetota</taxon>
        <taxon>Actinomycetes</taxon>
        <taxon>Propionibacteriales</taxon>
        <taxon>Propionibacteriaceae</taxon>
        <taxon>Auraticoccus</taxon>
    </lineage>
</organism>
<evidence type="ECO:0000313" key="2">
    <source>
        <dbReference type="Proteomes" id="UP000198546"/>
    </source>
</evidence>
<sequence>MTKDFAPHSELIRRFPRRDLDRAVAAGRLVRVARGWYSVPGADPAVTTALRVGGRLGCLSAARFHGLWVPPDPDVHVLGRREGPDVTSPRGVVVHPVRAWSGGDPVVGVPAAIQQVARHHDPETALVVLESALNQGLLQRADIDALTVGRNARTRALLAEAMASAQSGTETRVRRFFESRRVPVRPQVLVPGVGYVDLLVGRSLIVECDSVAHHTAAADYANDRRRDLVAVGRGYRVVRLTHAQVWAVWEQTQDALSGLVRAREHLRRLRG</sequence>
<accession>A0A1G7AG19</accession>
<evidence type="ECO:0000313" key="1">
    <source>
        <dbReference type="EMBL" id="SDE13722.1"/>
    </source>
</evidence>